<proteinExistence type="predicted"/>
<evidence type="ECO:0000313" key="1">
    <source>
        <dbReference type="EMBL" id="JAD91779.1"/>
    </source>
</evidence>
<reference evidence="1" key="1">
    <citation type="submission" date="2014-09" db="EMBL/GenBank/DDBJ databases">
        <authorList>
            <person name="Magalhaes I.L.F."/>
            <person name="Oliveira U."/>
            <person name="Santos F.R."/>
            <person name="Vidigal T.H.D.A."/>
            <person name="Brescovit A.D."/>
            <person name="Santos A.J."/>
        </authorList>
    </citation>
    <scope>NUCLEOTIDE SEQUENCE</scope>
    <source>
        <tissue evidence="1">Shoot tissue taken approximately 20 cm above the soil surface</tissue>
    </source>
</reference>
<protein>
    <submittedName>
        <fullName evidence="1">Uncharacterized protein</fullName>
    </submittedName>
</protein>
<reference evidence="1" key="2">
    <citation type="journal article" date="2015" name="Data Brief">
        <title>Shoot transcriptome of the giant reed, Arundo donax.</title>
        <authorList>
            <person name="Barrero R.A."/>
            <person name="Guerrero F.D."/>
            <person name="Moolhuijzen P."/>
            <person name="Goolsby J.A."/>
            <person name="Tidwell J."/>
            <person name="Bellgard S.E."/>
            <person name="Bellgard M.I."/>
        </authorList>
    </citation>
    <scope>NUCLEOTIDE SEQUENCE</scope>
    <source>
        <tissue evidence="1">Shoot tissue taken approximately 20 cm above the soil surface</tissue>
    </source>
</reference>
<sequence length="73" mass="9033">MHCLGLNPQKYSPFRRFRKQLNLRRKQYWFSRRINPWKMLFVHCCRNLFHLWSNRAKRLCNMGIPLIAEEVIA</sequence>
<name>A0A0A9DT87_ARUDO</name>
<organism evidence="1">
    <name type="scientific">Arundo donax</name>
    <name type="common">Giant reed</name>
    <name type="synonym">Donax arundinaceus</name>
    <dbReference type="NCBI Taxonomy" id="35708"/>
    <lineage>
        <taxon>Eukaryota</taxon>
        <taxon>Viridiplantae</taxon>
        <taxon>Streptophyta</taxon>
        <taxon>Embryophyta</taxon>
        <taxon>Tracheophyta</taxon>
        <taxon>Spermatophyta</taxon>
        <taxon>Magnoliopsida</taxon>
        <taxon>Liliopsida</taxon>
        <taxon>Poales</taxon>
        <taxon>Poaceae</taxon>
        <taxon>PACMAD clade</taxon>
        <taxon>Arundinoideae</taxon>
        <taxon>Arundineae</taxon>
        <taxon>Arundo</taxon>
    </lineage>
</organism>
<dbReference type="AlphaFoldDB" id="A0A0A9DT87"/>
<dbReference type="EMBL" id="GBRH01206116">
    <property type="protein sequence ID" value="JAD91779.1"/>
    <property type="molecule type" value="Transcribed_RNA"/>
</dbReference>
<accession>A0A0A9DT87</accession>